<dbReference type="GO" id="GO:0008270">
    <property type="term" value="F:zinc ion binding"/>
    <property type="evidence" value="ECO:0007669"/>
    <property type="project" value="UniProtKB-KW"/>
</dbReference>
<evidence type="ECO:0000259" key="6">
    <source>
        <dbReference type="PROSITE" id="PS50157"/>
    </source>
</evidence>
<dbReference type="PANTHER" id="PTHR24408:SF58">
    <property type="entry name" value="TRANSCRIPTION FACTOR (TFIIIA), PUTATIVE (AFU_ORTHOLOGUE AFUA_1G05150)-RELATED"/>
    <property type="match status" value="1"/>
</dbReference>
<dbReference type="RefSeq" id="YP_003406817.1">
    <property type="nucleotide sequence ID" value="NC_013756.1"/>
</dbReference>
<evidence type="ECO:0000256" key="1">
    <source>
        <dbReference type="ARBA" id="ARBA00022723"/>
    </source>
</evidence>
<proteinExistence type="predicted"/>
<evidence type="ECO:0000256" key="4">
    <source>
        <dbReference type="ARBA" id="ARBA00022833"/>
    </source>
</evidence>
<dbReference type="PROSITE" id="PS00028">
    <property type="entry name" value="ZINC_FINGER_C2H2_1"/>
    <property type="match status" value="1"/>
</dbReference>
<evidence type="ECO:0000256" key="5">
    <source>
        <dbReference type="PROSITE-ProRule" id="PRU00042"/>
    </source>
</evidence>
<dbReference type="PANTHER" id="PTHR24408">
    <property type="entry name" value="ZINC FINGER PROTEIN"/>
    <property type="match status" value="1"/>
</dbReference>
<keyword evidence="4" id="KW-0862">Zinc</keyword>
<protein>
    <submittedName>
        <fullName evidence="7">Zinc finger protein</fullName>
    </submittedName>
</protein>
<dbReference type="EMBL" id="GU071086">
    <property type="protein sequence ID" value="ADB03855.1"/>
    <property type="molecule type" value="Genomic_DNA"/>
</dbReference>
<dbReference type="Gene3D" id="3.30.160.60">
    <property type="entry name" value="Classic Zinc Finger"/>
    <property type="match status" value="1"/>
</dbReference>
<accession>D2XA78</accession>
<feature type="domain" description="C2H2-type" evidence="6">
    <location>
        <begin position="4"/>
        <end position="28"/>
    </location>
</feature>
<evidence type="ECO:0000256" key="2">
    <source>
        <dbReference type="ARBA" id="ARBA00022737"/>
    </source>
</evidence>
<dbReference type="PROSITE" id="PS50157">
    <property type="entry name" value="ZINC_FINGER_C2H2_2"/>
    <property type="match status" value="1"/>
</dbReference>
<keyword evidence="8" id="KW-1185">Reference proteome</keyword>
<evidence type="ECO:0000313" key="8">
    <source>
        <dbReference type="Proteomes" id="UP000029780"/>
    </source>
</evidence>
<evidence type="ECO:0000313" key="7">
    <source>
        <dbReference type="EMBL" id="ADB03855.1"/>
    </source>
</evidence>
<sequence length="403" mass="47115">MQSFSCENCGKTLSNLSNYKKHLRTKRHLEIVQGTREKERKYTCEPCGYETRVKCNYESHMLTTRHKRNFKEKNPLPEGFCECCSCDLGCFSKLQRHQQTKNHKILFEKYFSLPKEKLENLEKLLLCYLLAGDGPAFVETSKNGSRVLMPAGMPTNSFFPGYFFRWLRNITRKIGPSFSEDGDILHVSWASHTYKISKRNFLYLVVSLSEKVYKFRVKETLAEFERRREANGLFDLQLYLEDANSPLHEEEMIRHKNIAREESYKTVVYSWGFWDWWVNGEEKFSKSYEQCMKSSIVEGATPLNAKNTKDMKVETYISVLSDFTGIYKEQQSREILCLVLLDKVSDALSPSKNVSNSVMTYVSFGRRTSHVKRNVFLSFFGMEKLSALSERVLSVSHKVWERE</sequence>
<dbReference type="Proteomes" id="UP000029780">
    <property type="component" value="Segment"/>
</dbReference>
<gene>
    <name evidence="7" type="ORF">MAR_ORF070</name>
</gene>
<dbReference type="SUPFAM" id="SSF57667">
    <property type="entry name" value="beta-beta-alpha zinc fingers"/>
    <property type="match status" value="1"/>
</dbReference>
<reference evidence="7 8" key="1">
    <citation type="journal article" date="2009" name="Proc. Natl. Acad. Sci. U.S.A.">
        <title>Giant Marseillevirus highlights the role of amoebae as a melting pot in emergence of chimeric microorganisms.</title>
        <authorList>
            <person name="Boyer M."/>
            <person name="Yutin N."/>
            <person name="Pagnier I."/>
            <person name="Barrassi L."/>
            <person name="Fournous G."/>
            <person name="Espinosa L."/>
            <person name="Robert C."/>
            <person name="Azza S."/>
            <person name="Sun S."/>
            <person name="Rossmann M.G."/>
            <person name="Suzan-Monti M."/>
            <person name="La Scola B."/>
            <person name="Koonin E.V."/>
            <person name="Raoult D."/>
        </authorList>
    </citation>
    <scope>NUCLEOTIDE SEQUENCE [LARGE SCALE GENOMIC DNA]</scope>
    <source>
        <strain evidence="7 8">T19</strain>
    </source>
</reference>
<dbReference type="GO" id="GO:0043565">
    <property type="term" value="F:sequence-specific DNA binding"/>
    <property type="evidence" value="ECO:0007669"/>
    <property type="project" value="TreeGrafter"/>
</dbReference>
<dbReference type="KEGG" id="vg:8746307"/>
<dbReference type="InterPro" id="IPR013087">
    <property type="entry name" value="Znf_C2H2_type"/>
</dbReference>
<keyword evidence="2" id="KW-0677">Repeat</keyword>
<keyword evidence="3 5" id="KW-0863">Zinc-finger</keyword>
<organism evidence="7 8">
    <name type="scientific">Marseillevirus marseillevirus</name>
    <name type="common">GBM</name>
    <dbReference type="NCBI Taxonomy" id="694581"/>
    <lineage>
        <taxon>Viruses</taxon>
        <taxon>Varidnaviria</taxon>
        <taxon>Bamfordvirae</taxon>
        <taxon>Nucleocytoviricota</taxon>
        <taxon>Megaviricetes</taxon>
        <taxon>Pimascovirales</taxon>
        <taxon>Pimascovirales incertae sedis</taxon>
        <taxon>Marseilleviridae</taxon>
        <taxon>Marseillevirus</taxon>
        <taxon>Marseillevirus massiliense</taxon>
    </lineage>
</organism>
<evidence type="ECO:0000256" key="3">
    <source>
        <dbReference type="ARBA" id="ARBA00022771"/>
    </source>
</evidence>
<dbReference type="GeneID" id="8746307"/>
<dbReference type="InterPro" id="IPR036236">
    <property type="entry name" value="Znf_C2H2_sf"/>
</dbReference>
<dbReference type="SMART" id="SM00355">
    <property type="entry name" value="ZnF_C2H2"/>
    <property type="match status" value="2"/>
</dbReference>
<name>D2XA78_GBMV</name>
<keyword evidence="1" id="KW-0479">Metal-binding</keyword>
<organismHost>
    <name type="scientific">Acanthamoeba</name>
    <dbReference type="NCBI Taxonomy" id="5754"/>
</organismHost>
<dbReference type="GO" id="GO:0000981">
    <property type="term" value="F:DNA-binding transcription factor activity, RNA polymerase II-specific"/>
    <property type="evidence" value="ECO:0007669"/>
    <property type="project" value="TreeGrafter"/>
</dbReference>
<dbReference type="OrthoDB" id="24839at10239"/>